<organism evidence="7">
    <name type="scientific">Thrips palmi</name>
    <name type="common">Melon thrips</name>
    <dbReference type="NCBI Taxonomy" id="161013"/>
    <lineage>
        <taxon>Eukaryota</taxon>
        <taxon>Metazoa</taxon>
        <taxon>Ecdysozoa</taxon>
        <taxon>Arthropoda</taxon>
        <taxon>Hexapoda</taxon>
        <taxon>Insecta</taxon>
        <taxon>Pterygota</taxon>
        <taxon>Neoptera</taxon>
        <taxon>Paraneoptera</taxon>
        <taxon>Thysanoptera</taxon>
        <taxon>Terebrantia</taxon>
        <taxon>Thripoidea</taxon>
        <taxon>Thripidae</taxon>
        <taxon>Thrips</taxon>
    </lineage>
</organism>
<feature type="region of interest" description="Disordered" evidence="4">
    <location>
        <begin position="291"/>
        <end position="384"/>
    </location>
</feature>
<feature type="coiled-coil region" evidence="3">
    <location>
        <begin position="108"/>
        <end position="135"/>
    </location>
</feature>
<feature type="compositionally biased region" description="Basic and acidic residues" evidence="4">
    <location>
        <begin position="558"/>
        <end position="575"/>
    </location>
</feature>
<dbReference type="GO" id="GO:0005930">
    <property type="term" value="C:axoneme"/>
    <property type="evidence" value="ECO:0007669"/>
    <property type="project" value="TreeGrafter"/>
</dbReference>
<proteinExistence type="inferred from homology"/>
<dbReference type="InParanoid" id="A0A6P8YXH5"/>
<evidence type="ECO:0000256" key="1">
    <source>
        <dbReference type="ARBA" id="ARBA00010229"/>
    </source>
</evidence>
<accession>A0A6P8YXH5</accession>
<dbReference type="PANTHER" id="PTHR16650:SF6">
    <property type="entry name" value="GH21622P"/>
    <property type="match status" value="1"/>
</dbReference>
<dbReference type="Proteomes" id="UP000515158">
    <property type="component" value="Unplaced"/>
</dbReference>
<protein>
    <submittedName>
        <fullName evidence="7">Interaptin isoform X1</fullName>
    </submittedName>
</protein>
<feature type="compositionally biased region" description="Polar residues" evidence="4">
    <location>
        <begin position="340"/>
        <end position="378"/>
    </location>
</feature>
<feature type="region of interest" description="Disordered" evidence="4">
    <location>
        <begin position="1"/>
        <end position="29"/>
    </location>
</feature>
<evidence type="ECO:0000256" key="2">
    <source>
        <dbReference type="ARBA" id="ARBA00023054"/>
    </source>
</evidence>
<gene>
    <name evidence="7" type="primary">LOC117643885</name>
</gene>
<dbReference type="FunCoup" id="A0A6P8YXH5">
    <property type="interactions" value="1"/>
</dbReference>
<feature type="domain" description="Lebercilin" evidence="5">
    <location>
        <begin position="104"/>
        <end position="290"/>
    </location>
</feature>
<evidence type="ECO:0000313" key="6">
    <source>
        <dbReference type="Proteomes" id="UP000515158"/>
    </source>
</evidence>
<dbReference type="OrthoDB" id="2123794at2759"/>
<keyword evidence="2 3" id="KW-0175">Coiled coil</keyword>
<reference evidence="7" key="1">
    <citation type="submission" date="2025-08" db="UniProtKB">
        <authorList>
            <consortium name="RefSeq"/>
        </authorList>
    </citation>
    <scope>IDENTIFICATION</scope>
    <source>
        <tissue evidence="7">Total insect</tissue>
    </source>
</reference>
<dbReference type="PANTHER" id="PTHR16650">
    <property type="entry name" value="C21ORF13-RELATED"/>
    <property type="match status" value="1"/>
</dbReference>
<name>A0A6P8YXH5_THRPL</name>
<dbReference type="GeneID" id="117643885"/>
<comment type="similarity">
    <text evidence="1">Belongs to the LCA5 family.</text>
</comment>
<feature type="compositionally biased region" description="Basic and acidic residues" evidence="4">
    <location>
        <begin position="597"/>
        <end position="619"/>
    </location>
</feature>
<evidence type="ECO:0000256" key="4">
    <source>
        <dbReference type="SAM" id="MobiDB-lite"/>
    </source>
</evidence>
<evidence type="ECO:0000259" key="5">
    <source>
        <dbReference type="Pfam" id="PF15619"/>
    </source>
</evidence>
<feature type="region of interest" description="Disordered" evidence="4">
    <location>
        <begin position="501"/>
        <end position="619"/>
    </location>
</feature>
<feature type="compositionally biased region" description="Basic and acidic residues" evidence="4">
    <location>
        <begin position="507"/>
        <end position="522"/>
    </location>
</feature>
<keyword evidence="6" id="KW-1185">Reference proteome</keyword>
<dbReference type="InterPro" id="IPR026188">
    <property type="entry name" value="Lebercilin-like"/>
</dbReference>
<dbReference type="AlphaFoldDB" id="A0A6P8YXH5"/>
<evidence type="ECO:0000256" key="3">
    <source>
        <dbReference type="SAM" id="Coils"/>
    </source>
</evidence>
<dbReference type="Pfam" id="PF15619">
    <property type="entry name" value="Lebercilin"/>
    <property type="match status" value="1"/>
</dbReference>
<dbReference type="KEGG" id="tpal:117643885"/>
<sequence length="683" mass="76844">MPQKSLAAVESRLGSGNMESSPKLEGNSNIEKETKQIASAMHHLPKSGRQNKCLSAAANTSVFTKKRFLQSQAGVVQHPYQSSHPVHSRLDLNIASRDNLSSFTQRVMSAKLLRLKQLQNQLSEAHLQLNELCTENRLLRALQKRQDLALVRYEGTQAQLPQLVRSHQEEVRILRTKYKNLKHQCRSVTNTLKEREGELQNLKEQHAHLLKLSKDRNLGDREALTKQVNELKLTVENQSNTIQVLNRKVLLESKNLKFQLHQEMQRHRTTQSELQQTLARLDQLQSQLDQFRERSSLPPSIDRFGKTPSLSRLVGGQKSSRATLVEMKSPQNSRFKKVTKNSVTQGSVNNTDPSSMQLDSSPTTNSEKTNEFSTSLESSPEHTTNEIIARERALPLQMSTNPYQFHRSIVEKGKTDLNIHFDSLIDSKITDGNYSNGSLCDDVLEKEYENAVAMLSELSTTHKSNFVEDVSTLLPSLDLTSAKHVAALANATFALKGDPQFVSNTKSKQDHRSSSSYKKDLQQGEGAFVSNKKSQQTAVNEEMKHLKTRRVSDFQQESDLRSSSQDKARNLEMLKSKSKSTDNLMTDVEPPIQRQLSETDDKLAKTRQNNDEEVESSRKEALLKALKAIDDSSNQENGSDDSDSDIVKISASTVIPQRMFSSLNSPGVGVADKFVSRRSKPFK</sequence>
<evidence type="ECO:0000313" key="7">
    <source>
        <dbReference type="RefSeq" id="XP_034238912.1"/>
    </source>
</evidence>
<dbReference type="RefSeq" id="XP_034238912.1">
    <property type="nucleotide sequence ID" value="XM_034383021.1"/>
</dbReference>
<dbReference type="GO" id="GO:0042073">
    <property type="term" value="P:intraciliary transport"/>
    <property type="evidence" value="ECO:0007669"/>
    <property type="project" value="TreeGrafter"/>
</dbReference>
<dbReference type="InterPro" id="IPR028933">
    <property type="entry name" value="Lebercilin_dom"/>
</dbReference>